<dbReference type="InterPro" id="IPR045091">
    <property type="entry name" value="Mad2-like"/>
</dbReference>
<dbReference type="GO" id="GO:0016035">
    <property type="term" value="C:zeta DNA polymerase complex"/>
    <property type="evidence" value="ECO:0000318"/>
    <property type="project" value="GO_Central"/>
</dbReference>
<dbReference type="AlphaFoldDB" id="A7SC91"/>
<feature type="domain" description="HORMA" evidence="6">
    <location>
        <begin position="12"/>
        <end position="202"/>
    </location>
</feature>
<dbReference type="GO" id="GO:0006281">
    <property type="term" value="P:DNA repair"/>
    <property type="evidence" value="ECO:0000318"/>
    <property type="project" value="GO_Central"/>
</dbReference>
<dbReference type="GO" id="GO:0005634">
    <property type="term" value="C:nucleus"/>
    <property type="evidence" value="ECO:0000318"/>
    <property type="project" value="GO_Central"/>
</dbReference>
<proteinExistence type="predicted"/>
<keyword evidence="2" id="KW-0227">DNA damage</keyword>
<dbReference type="Gene3D" id="3.30.900.10">
    <property type="entry name" value="HORMA domain"/>
    <property type="match status" value="1"/>
</dbReference>
<comment type="subcellular location">
    <subcellularLocation>
        <location evidence="1">Nucleus</location>
    </subcellularLocation>
</comment>
<dbReference type="InParanoid" id="A7SC91"/>
<sequence length="209" mass="23781">MDEKNDTQKARAVSADVLCEFLEAAFHLILYIREVYPPAIFERRKKYNVPVQMSCHPELNSYIQDVLQTIKPLIEKGEVQKISLVISDKEYHPIERFSFEIGCSTLSLSSDNLLLNTESALRGFLLKISVCDALLKANPPDCTFSVLVHTKESSYLELQNQPAHCQEFPWISADKEMTSMRDATIIPLKSMASPLLQMQLFVEESDLKP</sequence>
<evidence type="ECO:0000259" key="6">
    <source>
        <dbReference type="PROSITE" id="PS50815"/>
    </source>
</evidence>
<evidence type="ECO:0000256" key="4">
    <source>
        <dbReference type="ARBA" id="ARBA00044131"/>
    </source>
</evidence>
<dbReference type="InterPro" id="IPR003511">
    <property type="entry name" value="HORMA_dom"/>
</dbReference>
<dbReference type="EMBL" id="DS469622">
    <property type="protein sequence ID" value="EDO38618.1"/>
    <property type="molecule type" value="Genomic_DNA"/>
</dbReference>
<evidence type="ECO:0000256" key="2">
    <source>
        <dbReference type="ARBA" id="ARBA00022763"/>
    </source>
</evidence>
<dbReference type="PhylomeDB" id="A7SC91"/>
<dbReference type="Proteomes" id="UP000001593">
    <property type="component" value="Unassembled WGS sequence"/>
</dbReference>
<keyword evidence="3" id="KW-0539">Nucleus</keyword>
<dbReference type="OMA" id="CEDFPWI"/>
<evidence type="ECO:0000256" key="5">
    <source>
        <dbReference type="ARBA" id="ARBA00044264"/>
    </source>
</evidence>
<dbReference type="SUPFAM" id="SSF56019">
    <property type="entry name" value="The spindle assembly checkpoint protein mad2"/>
    <property type="match status" value="1"/>
</dbReference>
<name>A7SC91_NEMVE</name>
<dbReference type="KEGG" id="nve:5510202"/>
<dbReference type="STRING" id="45351.A7SC91"/>
<dbReference type="Pfam" id="PF02301">
    <property type="entry name" value="HORMA"/>
    <property type="match status" value="1"/>
</dbReference>
<evidence type="ECO:0000313" key="7">
    <source>
        <dbReference type="EMBL" id="EDO38618.1"/>
    </source>
</evidence>
<dbReference type="FunFam" id="3.30.900.10:FF:000003">
    <property type="entry name" value="Mitotic spindle assembly checkpoint protein MAD2B"/>
    <property type="match status" value="1"/>
</dbReference>
<dbReference type="InterPro" id="IPR036570">
    <property type="entry name" value="HORMA_dom_sf"/>
</dbReference>
<dbReference type="HOGENOM" id="CLU_050394_2_0_1"/>
<organism evidence="7 8">
    <name type="scientific">Nematostella vectensis</name>
    <name type="common">Starlet sea anemone</name>
    <dbReference type="NCBI Taxonomy" id="45351"/>
    <lineage>
        <taxon>Eukaryota</taxon>
        <taxon>Metazoa</taxon>
        <taxon>Cnidaria</taxon>
        <taxon>Anthozoa</taxon>
        <taxon>Hexacorallia</taxon>
        <taxon>Actiniaria</taxon>
        <taxon>Edwardsiidae</taxon>
        <taxon>Nematostella</taxon>
    </lineage>
</organism>
<protein>
    <recommendedName>
        <fullName evidence="4">Mitotic spindle assembly checkpoint protein MAD2B</fullName>
    </recommendedName>
    <alternativeName>
        <fullName evidence="5">Mitotic arrest deficient 2-like protein 2</fullName>
    </alternativeName>
</protein>
<dbReference type="eggNOG" id="KOG3186">
    <property type="taxonomic scope" value="Eukaryota"/>
</dbReference>
<evidence type="ECO:0000313" key="8">
    <source>
        <dbReference type="Proteomes" id="UP000001593"/>
    </source>
</evidence>
<reference evidence="7 8" key="1">
    <citation type="journal article" date="2007" name="Science">
        <title>Sea anemone genome reveals ancestral eumetazoan gene repertoire and genomic organization.</title>
        <authorList>
            <person name="Putnam N.H."/>
            <person name="Srivastava M."/>
            <person name="Hellsten U."/>
            <person name="Dirks B."/>
            <person name="Chapman J."/>
            <person name="Salamov A."/>
            <person name="Terry A."/>
            <person name="Shapiro H."/>
            <person name="Lindquist E."/>
            <person name="Kapitonov V.V."/>
            <person name="Jurka J."/>
            <person name="Genikhovich G."/>
            <person name="Grigoriev I.V."/>
            <person name="Lucas S.M."/>
            <person name="Steele R.E."/>
            <person name="Finnerty J.R."/>
            <person name="Technau U."/>
            <person name="Martindale M.Q."/>
            <person name="Rokhsar D.S."/>
        </authorList>
    </citation>
    <scope>NUCLEOTIDE SEQUENCE [LARGE SCALE GENOMIC DNA]</scope>
    <source>
        <strain evidence="8">CH2 X CH6</strain>
    </source>
</reference>
<dbReference type="PANTHER" id="PTHR11842:SF10">
    <property type="entry name" value="MITOTIC SPINDLE ASSEMBLY CHECKPOINT PROTEIN MAD2B"/>
    <property type="match status" value="1"/>
</dbReference>
<dbReference type="PANTHER" id="PTHR11842">
    <property type="entry name" value="MITOTIC SPINDLE ASSEMBLY CHECKPOINT PROTEIN MAD2"/>
    <property type="match status" value="1"/>
</dbReference>
<keyword evidence="8" id="KW-1185">Reference proteome</keyword>
<dbReference type="PROSITE" id="PS50815">
    <property type="entry name" value="HORMA"/>
    <property type="match status" value="1"/>
</dbReference>
<accession>A7SC91</accession>
<gene>
    <name evidence="7" type="ORF">NEMVEDRAFT_v1g210048</name>
</gene>
<evidence type="ECO:0000256" key="1">
    <source>
        <dbReference type="ARBA" id="ARBA00004123"/>
    </source>
</evidence>
<evidence type="ECO:0000256" key="3">
    <source>
        <dbReference type="ARBA" id="ARBA00023242"/>
    </source>
</evidence>
<dbReference type="FunCoup" id="A7SC91">
    <property type="interactions" value="126"/>
</dbReference>